<evidence type="ECO:0000313" key="3">
    <source>
        <dbReference type="EMBL" id="ENZ19357.1"/>
    </source>
</evidence>
<dbReference type="InterPro" id="IPR007621">
    <property type="entry name" value="TPM_dom"/>
</dbReference>
<comment type="caution">
    <text evidence="3">The sequence shown here is derived from an EMBL/GenBank/DDBJ whole genome shotgun (WGS) entry which is preliminary data.</text>
</comment>
<sequence>MTGRRMVRWLRLLAVSAAVVWLGVWSGAGNILDSRAQESGVYHKSQTYDKDQNRKNARRLFDGAGLMTSEEAGALEERIAQCRKKTGMDVAVVTAYNDGSHTAREYADDFYDQNGLGTGRKASGVLFLIYMDSPGSYGGESYVSTTGNMIRILTDRRIEQIQDDVAYSLRDLDYAGAAAEFLKDVEYYVDRGIQRGQYNYDTETGEISIYRSIRWYEGMFALLVSAGVAGSVCLGVKRRYSMEQTERERANSLLAYRADTKFAFGDSGDNLIRKFITSVPIPRPTQNHSPGGSGQSSGRSSTHRSSSGRSHGGGGRRF</sequence>
<protein>
    <recommendedName>
        <fullName evidence="2">TPM domain-containing protein</fullName>
    </recommendedName>
</protein>
<dbReference type="RefSeq" id="WP_002589081.1">
    <property type="nucleotide sequence ID" value="NZ_KB850987.1"/>
</dbReference>
<feature type="region of interest" description="Disordered" evidence="1">
    <location>
        <begin position="279"/>
        <end position="318"/>
    </location>
</feature>
<proteinExistence type="predicted"/>
<evidence type="ECO:0000313" key="4">
    <source>
        <dbReference type="Proteomes" id="UP000013085"/>
    </source>
</evidence>
<evidence type="ECO:0000259" key="2">
    <source>
        <dbReference type="Pfam" id="PF04536"/>
    </source>
</evidence>
<dbReference type="AlphaFoldDB" id="A0A0E2HGR3"/>
<feature type="compositionally biased region" description="Low complexity" evidence="1">
    <location>
        <begin position="296"/>
        <end position="309"/>
    </location>
</feature>
<dbReference type="Proteomes" id="UP000013085">
    <property type="component" value="Unassembled WGS sequence"/>
</dbReference>
<feature type="domain" description="TPM" evidence="2">
    <location>
        <begin position="61"/>
        <end position="185"/>
    </location>
</feature>
<name>A0A0E2HGR3_9FIRM</name>
<dbReference type="PANTHER" id="PTHR30373">
    <property type="entry name" value="UPF0603 PROTEIN YGCG"/>
    <property type="match status" value="1"/>
</dbReference>
<dbReference type="GeneID" id="57962397"/>
<accession>A0A0E2HGR3</accession>
<evidence type="ECO:0000256" key="1">
    <source>
        <dbReference type="SAM" id="MobiDB-lite"/>
    </source>
</evidence>
<dbReference type="PATRIC" id="fig|999408.3.peg.790"/>
<dbReference type="PANTHER" id="PTHR30373:SF2">
    <property type="entry name" value="UPF0603 PROTEIN YGCG"/>
    <property type="match status" value="1"/>
</dbReference>
<dbReference type="HOGENOM" id="CLU_060109_1_0_9"/>
<reference evidence="3 4" key="1">
    <citation type="submission" date="2013-01" db="EMBL/GenBank/DDBJ databases">
        <title>The Genome Sequence of Clostridium clostridioforme 90A8.</title>
        <authorList>
            <consortium name="The Broad Institute Genome Sequencing Platform"/>
            <person name="Earl A."/>
            <person name="Ward D."/>
            <person name="Feldgarden M."/>
            <person name="Gevers D."/>
            <person name="Courvalin P."/>
            <person name="Lambert T."/>
            <person name="Walker B."/>
            <person name="Young S.K."/>
            <person name="Zeng Q."/>
            <person name="Gargeya S."/>
            <person name="Fitzgerald M."/>
            <person name="Haas B."/>
            <person name="Abouelleil A."/>
            <person name="Alvarado L."/>
            <person name="Arachchi H.M."/>
            <person name="Berlin A.M."/>
            <person name="Chapman S.B."/>
            <person name="Dewar J."/>
            <person name="Goldberg J."/>
            <person name="Griggs A."/>
            <person name="Gujja S."/>
            <person name="Hansen M."/>
            <person name="Howarth C."/>
            <person name="Imamovic A."/>
            <person name="Larimer J."/>
            <person name="McCowan C."/>
            <person name="Murphy C."/>
            <person name="Neiman D."/>
            <person name="Pearson M."/>
            <person name="Priest M."/>
            <person name="Roberts A."/>
            <person name="Saif S."/>
            <person name="Shea T."/>
            <person name="Sisk P."/>
            <person name="Sykes S."/>
            <person name="Wortman J."/>
            <person name="Nusbaum C."/>
            <person name="Birren B."/>
        </authorList>
    </citation>
    <scope>NUCLEOTIDE SEQUENCE [LARGE SCALE GENOMIC DNA]</scope>
    <source>
        <strain evidence="3 4">90A8</strain>
    </source>
</reference>
<dbReference type="EMBL" id="AGYR01000005">
    <property type="protein sequence ID" value="ENZ19357.1"/>
    <property type="molecule type" value="Genomic_DNA"/>
</dbReference>
<dbReference type="Pfam" id="PF04536">
    <property type="entry name" value="TPM_phosphatase"/>
    <property type="match status" value="1"/>
</dbReference>
<gene>
    <name evidence="3" type="ORF">HMPREF1090_00741</name>
</gene>
<dbReference type="Gene3D" id="3.10.310.50">
    <property type="match status" value="1"/>
</dbReference>
<organism evidence="3 4">
    <name type="scientific">[Clostridium] clostridioforme 90A8</name>
    <dbReference type="NCBI Taxonomy" id="999408"/>
    <lineage>
        <taxon>Bacteria</taxon>
        <taxon>Bacillati</taxon>
        <taxon>Bacillota</taxon>
        <taxon>Clostridia</taxon>
        <taxon>Lachnospirales</taxon>
        <taxon>Lachnospiraceae</taxon>
        <taxon>Enterocloster</taxon>
    </lineage>
</organism>